<dbReference type="GO" id="GO:0051537">
    <property type="term" value="F:2 iron, 2 sulfur cluster binding"/>
    <property type="evidence" value="ECO:0007669"/>
    <property type="project" value="UniProtKB-KW"/>
</dbReference>
<keyword evidence="3" id="KW-0408">Iron</keyword>
<organism evidence="6 7">
    <name type="scientific">Leadbetterella byssophila (strain DSM 17132 / JCM 16389 / KACC 11308 / NBRC 106382 / 4M15)</name>
    <dbReference type="NCBI Taxonomy" id="649349"/>
    <lineage>
        <taxon>Bacteria</taxon>
        <taxon>Pseudomonadati</taxon>
        <taxon>Bacteroidota</taxon>
        <taxon>Cytophagia</taxon>
        <taxon>Cytophagales</taxon>
        <taxon>Leadbetterellaceae</taxon>
        <taxon>Leadbetterella</taxon>
    </lineage>
</organism>
<reference evidence="6 7" key="2">
    <citation type="journal article" date="2011" name="Stand. Genomic Sci.">
        <title>Complete genome sequence of Leadbetterella byssophila type strain (4M15).</title>
        <authorList>
            <person name="Abt B."/>
            <person name="Teshima H."/>
            <person name="Lucas S."/>
            <person name="Lapidus A."/>
            <person name="Del Rio T.G."/>
            <person name="Nolan M."/>
            <person name="Tice H."/>
            <person name="Cheng J.F."/>
            <person name="Pitluck S."/>
            <person name="Liolios K."/>
            <person name="Pagani I."/>
            <person name="Ivanova N."/>
            <person name="Mavromatis K."/>
            <person name="Pati A."/>
            <person name="Tapia R."/>
            <person name="Han C."/>
            <person name="Goodwin L."/>
            <person name="Chen A."/>
            <person name="Palaniappan K."/>
            <person name="Land M."/>
            <person name="Hauser L."/>
            <person name="Chang Y.J."/>
            <person name="Jeffries C.D."/>
            <person name="Rohde M."/>
            <person name="Goker M."/>
            <person name="Tindall B.J."/>
            <person name="Detter J.C."/>
            <person name="Woyke T."/>
            <person name="Bristow J."/>
            <person name="Eisen J.A."/>
            <person name="Markowitz V."/>
            <person name="Hugenholtz P."/>
            <person name="Klenk H.P."/>
            <person name="Kyrpides N.C."/>
        </authorList>
    </citation>
    <scope>NUCLEOTIDE SEQUENCE [LARGE SCALE GENOMIC DNA]</scope>
    <source>
        <strain evidence="7">DSM 17132 / JCM 16389 / KACC 11308 / NBRC 106382 / 4M15</strain>
    </source>
</reference>
<dbReference type="PROSITE" id="PS51296">
    <property type="entry name" value="RIESKE"/>
    <property type="match status" value="1"/>
</dbReference>
<accession>E4RUM4</accession>
<keyword evidence="7" id="KW-1185">Reference proteome</keyword>
<name>E4RUM4_LEAB4</name>
<keyword evidence="4" id="KW-0411">Iron-sulfur</keyword>
<dbReference type="RefSeq" id="WP_013409789.1">
    <property type="nucleotide sequence ID" value="NC_014655.1"/>
</dbReference>
<dbReference type="PROSITE" id="PS51257">
    <property type="entry name" value="PROKAR_LIPOPROTEIN"/>
    <property type="match status" value="1"/>
</dbReference>
<dbReference type="KEGG" id="lby:Lbys_3098"/>
<evidence type="ECO:0000256" key="4">
    <source>
        <dbReference type="ARBA" id="ARBA00023014"/>
    </source>
</evidence>
<dbReference type="EMBL" id="CP002305">
    <property type="protein sequence ID" value="ADQ18760.1"/>
    <property type="molecule type" value="Genomic_DNA"/>
</dbReference>
<dbReference type="InterPro" id="IPR017941">
    <property type="entry name" value="Rieske_2Fe-2S"/>
</dbReference>
<dbReference type="STRING" id="649349.Lbys_3098"/>
<dbReference type="Proteomes" id="UP000007435">
    <property type="component" value="Chromosome"/>
</dbReference>
<dbReference type="AlphaFoldDB" id="E4RUM4"/>
<evidence type="ECO:0000256" key="2">
    <source>
        <dbReference type="ARBA" id="ARBA00022723"/>
    </source>
</evidence>
<dbReference type="Pfam" id="PF00355">
    <property type="entry name" value="Rieske"/>
    <property type="match status" value="1"/>
</dbReference>
<dbReference type="HOGENOM" id="CLU_055690_1_2_10"/>
<dbReference type="Gene3D" id="2.102.10.10">
    <property type="entry name" value="Rieske [2Fe-2S] iron-sulphur domain"/>
    <property type="match status" value="1"/>
</dbReference>
<dbReference type="eggNOG" id="COG2146">
    <property type="taxonomic scope" value="Bacteria"/>
</dbReference>
<dbReference type="GO" id="GO:0046872">
    <property type="term" value="F:metal ion binding"/>
    <property type="evidence" value="ECO:0007669"/>
    <property type="project" value="UniProtKB-KW"/>
</dbReference>
<dbReference type="SUPFAM" id="SSF50022">
    <property type="entry name" value="ISP domain"/>
    <property type="match status" value="1"/>
</dbReference>
<sequence length="171" mass="19092">MTRYEFLKSCGFTGGALMALLSCVGEQEVGALTRLPDGTLLKPDGSPVEEITGSGPDPDYQITTEELEKIQYLYRINISDPRYAKLLVRNQYITLGNTFVLALSKEGKYIAATVVCSHENNRTISYRFGEWYCPEHGARYNMSGTGLNEYGTKGIKVYKTAFDGETIIIYE</sequence>
<dbReference type="OrthoDB" id="165343at2"/>
<evidence type="ECO:0000256" key="1">
    <source>
        <dbReference type="ARBA" id="ARBA00022714"/>
    </source>
</evidence>
<evidence type="ECO:0000313" key="7">
    <source>
        <dbReference type="Proteomes" id="UP000007435"/>
    </source>
</evidence>
<dbReference type="InterPro" id="IPR036922">
    <property type="entry name" value="Rieske_2Fe-2S_sf"/>
</dbReference>
<keyword evidence="1" id="KW-0001">2Fe-2S</keyword>
<evidence type="ECO:0000256" key="3">
    <source>
        <dbReference type="ARBA" id="ARBA00023004"/>
    </source>
</evidence>
<feature type="domain" description="Rieske" evidence="5">
    <location>
        <begin position="95"/>
        <end position="169"/>
    </location>
</feature>
<keyword evidence="2" id="KW-0479">Metal-binding</keyword>
<protein>
    <submittedName>
        <fullName evidence="6">Rieske (2Fe-2S) iron-sulfur domain</fullName>
    </submittedName>
</protein>
<evidence type="ECO:0000313" key="6">
    <source>
        <dbReference type="EMBL" id="ADQ18760.1"/>
    </source>
</evidence>
<evidence type="ECO:0000259" key="5">
    <source>
        <dbReference type="PROSITE" id="PS51296"/>
    </source>
</evidence>
<reference key="1">
    <citation type="submission" date="2010-11" db="EMBL/GenBank/DDBJ databases">
        <title>The complete genome of Leadbetterella byssophila DSM 17132.</title>
        <authorList>
            <consortium name="US DOE Joint Genome Institute (JGI-PGF)"/>
            <person name="Lucas S."/>
            <person name="Copeland A."/>
            <person name="Lapidus A."/>
            <person name="Glavina del Rio T."/>
            <person name="Dalin E."/>
            <person name="Tice H."/>
            <person name="Bruce D."/>
            <person name="Goodwin L."/>
            <person name="Pitluck S."/>
            <person name="Kyrpides N."/>
            <person name="Mavromatis K."/>
            <person name="Ivanova N."/>
            <person name="Teshima H."/>
            <person name="Brettin T."/>
            <person name="Detter J.C."/>
            <person name="Han C."/>
            <person name="Tapia R."/>
            <person name="Land M."/>
            <person name="Hauser L."/>
            <person name="Markowitz V."/>
            <person name="Cheng J.-F."/>
            <person name="Hugenholtz P."/>
            <person name="Woyke T."/>
            <person name="Wu D."/>
            <person name="Tindall B."/>
            <person name="Pomrenke H.G."/>
            <person name="Brambilla E."/>
            <person name="Klenk H.-P."/>
            <person name="Eisen J.A."/>
        </authorList>
    </citation>
    <scope>NUCLEOTIDE SEQUENCE [LARGE SCALE GENOMIC DNA]</scope>
    <source>
        <strain>DSM 17132</strain>
    </source>
</reference>
<gene>
    <name evidence="6" type="ordered locus">Lbys_3098</name>
</gene>
<proteinExistence type="predicted"/>